<gene>
    <name evidence="8" type="primary">tmk</name>
    <name evidence="10" type="ORF">US28_C0037G0002</name>
</gene>
<evidence type="ECO:0000256" key="4">
    <source>
        <dbReference type="ARBA" id="ARBA00022741"/>
    </source>
</evidence>
<sequence>MSKGKLIVIEGTDGAGKGTQLKILEDKLKSLKIKFKVIDFPRYTNNLYGELVGRFLKGEFGPLDQVDPYIASLAYAGDRMLAGHEIKNWLADGQVVIANRYVLSNKAYMAARLPENERKKYINWLEKLEYGLNKVPREDLVIFLYVPSEIGQENVLKKEKRSHLGDKKRDIMEEDLNFQKKVAQIYLEFAIKASNWALIECTSNGKMRSKQEIHEEILKILESRRII</sequence>
<comment type="caution">
    <text evidence="10">The sequence shown here is derived from an EMBL/GenBank/DDBJ whole genome shotgun (WGS) entry which is preliminary data.</text>
</comment>
<dbReference type="GO" id="GO:0006227">
    <property type="term" value="P:dUDP biosynthetic process"/>
    <property type="evidence" value="ECO:0007669"/>
    <property type="project" value="TreeGrafter"/>
</dbReference>
<keyword evidence="3 8" id="KW-0545">Nucleotide biosynthesis</keyword>
<dbReference type="GO" id="GO:0006233">
    <property type="term" value="P:dTDP biosynthetic process"/>
    <property type="evidence" value="ECO:0007669"/>
    <property type="project" value="InterPro"/>
</dbReference>
<evidence type="ECO:0000256" key="5">
    <source>
        <dbReference type="ARBA" id="ARBA00022777"/>
    </source>
</evidence>
<keyword evidence="2 8" id="KW-0808">Transferase</keyword>
<evidence type="ECO:0000256" key="7">
    <source>
        <dbReference type="ARBA" id="ARBA00048743"/>
    </source>
</evidence>
<dbReference type="InterPro" id="IPR039430">
    <property type="entry name" value="Thymidylate_kin-like_dom"/>
</dbReference>
<evidence type="ECO:0000256" key="1">
    <source>
        <dbReference type="ARBA" id="ARBA00009776"/>
    </source>
</evidence>
<dbReference type="Pfam" id="PF02223">
    <property type="entry name" value="Thymidylate_kin"/>
    <property type="match status" value="1"/>
</dbReference>
<comment type="function">
    <text evidence="8">Phosphorylation of dTMP to form dTDP in both de novo and salvage pathways of dTTP synthesis.</text>
</comment>
<comment type="catalytic activity">
    <reaction evidence="7 8">
        <text>dTMP + ATP = dTDP + ADP</text>
        <dbReference type="Rhea" id="RHEA:13517"/>
        <dbReference type="ChEBI" id="CHEBI:30616"/>
        <dbReference type="ChEBI" id="CHEBI:58369"/>
        <dbReference type="ChEBI" id="CHEBI:63528"/>
        <dbReference type="ChEBI" id="CHEBI:456216"/>
        <dbReference type="EC" id="2.7.4.9"/>
    </reaction>
</comment>
<dbReference type="GO" id="GO:0005737">
    <property type="term" value="C:cytoplasm"/>
    <property type="evidence" value="ECO:0007669"/>
    <property type="project" value="TreeGrafter"/>
</dbReference>
<dbReference type="InterPro" id="IPR018094">
    <property type="entry name" value="Thymidylate_kinase"/>
</dbReference>
<dbReference type="InterPro" id="IPR027417">
    <property type="entry name" value="P-loop_NTPase"/>
</dbReference>
<evidence type="ECO:0000259" key="9">
    <source>
        <dbReference type="Pfam" id="PF02223"/>
    </source>
</evidence>
<keyword evidence="4 8" id="KW-0547">Nucleotide-binding</keyword>
<comment type="similarity">
    <text evidence="1 8">Belongs to the thymidylate kinase family.</text>
</comment>
<name>A0A0G0IDW0_9BACT</name>
<dbReference type="GO" id="GO:0005524">
    <property type="term" value="F:ATP binding"/>
    <property type="evidence" value="ECO:0007669"/>
    <property type="project" value="UniProtKB-UniRule"/>
</dbReference>
<dbReference type="PANTHER" id="PTHR10344">
    <property type="entry name" value="THYMIDYLATE KINASE"/>
    <property type="match status" value="1"/>
</dbReference>
<evidence type="ECO:0000256" key="6">
    <source>
        <dbReference type="ARBA" id="ARBA00022840"/>
    </source>
</evidence>
<dbReference type="HAMAP" id="MF_00165">
    <property type="entry name" value="Thymidylate_kinase"/>
    <property type="match status" value="1"/>
</dbReference>
<dbReference type="PANTHER" id="PTHR10344:SF4">
    <property type="entry name" value="UMP-CMP KINASE 2, MITOCHONDRIAL"/>
    <property type="match status" value="1"/>
</dbReference>
<evidence type="ECO:0000256" key="2">
    <source>
        <dbReference type="ARBA" id="ARBA00022679"/>
    </source>
</evidence>
<dbReference type="EMBL" id="LBSJ01000037">
    <property type="protein sequence ID" value="KKQ14261.1"/>
    <property type="molecule type" value="Genomic_DNA"/>
</dbReference>
<dbReference type="EC" id="2.7.4.9" evidence="8"/>
<feature type="domain" description="Thymidylate kinase-like" evidence="9">
    <location>
        <begin position="9"/>
        <end position="213"/>
    </location>
</feature>
<dbReference type="Proteomes" id="UP000034448">
    <property type="component" value="Unassembled WGS sequence"/>
</dbReference>
<dbReference type="CDD" id="cd01672">
    <property type="entry name" value="TMPK"/>
    <property type="match status" value="1"/>
</dbReference>
<proteinExistence type="inferred from homology"/>
<comment type="caution">
    <text evidence="8">Lacks conserved residue(s) required for the propagation of feature annotation.</text>
</comment>
<dbReference type="GO" id="GO:0006235">
    <property type="term" value="P:dTTP biosynthetic process"/>
    <property type="evidence" value="ECO:0007669"/>
    <property type="project" value="UniProtKB-UniRule"/>
</dbReference>
<protein>
    <recommendedName>
        <fullName evidence="8">Thymidylate kinase</fullName>
        <ecNumber evidence="8">2.7.4.9</ecNumber>
    </recommendedName>
    <alternativeName>
        <fullName evidence="8">dTMP kinase</fullName>
    </alternativeName>
</protein>
<evidence type="ECO:0000313" key="10">
    <source>
        <dbReference type="EMBL" id="KKQ14261.1"/>
    </source>
</evidence>
<dbReference type="SUPFAM" id="SSF52540">
    <property type="entry name" value="P-loop containing nucleoside triphosphate hydrolases"/>
    <property type="match status" value="1"/>
</dbReference>
<keyword evidence="6 8" id="KW-0067">ATP-binding</keyword>
<dbReference type="GO" id="GO:0004798">
    <property type="term" value="F:dTMP kinase activity"/>
    <property type="evidence" value="ECO:0007669"/>
    <property type="project" value="UniProtKB-UniRule"/>
</dbReference>
<keyword evidence="5 8" id="KW-0418">Kinase</keyword>
<organism evidence="10 11">
    <name type="scientific">Candidatus Daviesbacteria bacterium GW2011_GWA1_36_8</name>
    <dbReference type="NCBI Taxonomy" id="1618417"/>
    <lineage>
        <taxon>Bacteria</taxon>
        <taxon>Candidatus Daviesiibacteriota</taxon>
    </lineage>
</organism>
<reference evidence="10 11" key="1">
    <citation type="journal article" date="2015" name="Nature">
        <title>rRNA introns, odd ribosomes, and small enigmatic genomes across a large radiation of phyla.</title>
        <authorList>
            <person name="Brown C.T."/>
            <person name="Hug L.A."/>
            <person name="Thomas B.C."/>
            <person name="Sharon I."/>
            <person name="Castelle C.J."/>
            <person name="Singh A."/>
            <person name="Wilkins M.J."/>
            <person name="Williams K.H."/>
            <person name="Banfield J.F."/>
        </authorList>
    </citation>
    <scope>NUCLEOTIDE SEQUENCE [LARGE SCALE GENOMIC DNA]</scope>
</reference>
<accession>A0A0G0IDW0</accession>
<evidence type="ECO:0000256" key="8">
    <source>
        <dbReference type="HAMAP-Rule" id="MF_00165"/>
    </source>
</evidence>
<dbReference type="AlphaFoldDB" id="A0A0G0IDW0"/>
<evidence type="ECO:0000313" key="11">
    <source>
        <dbReference type="Proteomes" id="UP000034448"/>
    </source>
</evidence>
<dbReference type="Gene3D" id="3.40.50.300">
    <property type="entry name" value="P-loop containing nucleotide triphosphate hydrolases"/>
    <property type="match status" value="1"/>
</dbReference>
<evidence type="ECO:0000256" key="3">
    <source>
        <dbReference type="ARBA" id="ARBA00022727"/>
    </source>
</evidence>
<dbReference type="PATRIC" id="fig|1618417.4.peg.1094"/>